<protein>
    <submittedName>
        <fullName evidence="2">NADH-ubiquinone oxidoreductase subunit 6</fullName>
    </submittedName>
</protein>
<accession>A0A0R3MM97</accession>
<dbReference type="STRING" id="722472.SAMN05444321_6182"/>
<dbReference type="GO" id="GO:0016491">
    <property type="term" value="F:oxidoreductase activity"/>
    <property type="evidence" value="ECO:0007669"/>
    <property type="project" value="InterPro"/>
</dbReference>
<dbReference type="Gene3D" id="1.10.405.20">
    <property type="match status" value="1"/>
</dbReference>
<dbReference type="PANTHER" id="PTHR42923:SF17">
    <property type="entry name" value="AMINE OXIDASE DOMAIN-CONTAINING PROTEIN"/>
    <property type="match status" value="1"/>
</dbReference>
<dbReference type="EMBL" id="LLYB01000103">
    <property type="protein sequence ID" value="KRR18560.1"/>
    <property type="molecule type" value="Genomic_DNA"/>
</dbReference>
<dbReference type="PANTHER" id="PTHR42923">
    <property type="entry name" value="PROTOPORPHYRINOGEN OXIDASE"/>
    <property type="match status" value="1"/>
</dbReference>
<keyword evidence="2" id="KW-0830">Ubiquinone</keyword>
<dbReference type="Gene3D" id="3.50.50.60">
    <property type="entry name" value="FAD/NAD(P)-binding domain"/>
    <property type="match status" value="1"/>
</dbReference>
<dbReference type="InterPro" id="IPR036188">
    <property type="entry name" value="FAD/NAD-bd_sf"/>
</dbReference>
<evidence type="ECO:0000313" key="2">
    <source>
        <dbReference type="EMBL" id="KRR18560.1"/>
    </source>
</evidence>
<name>A0A0R3MM97_9BRAD</name>
<dbReference type="Pfam" id="PF01593">
    <property type="entry name" value="Amino_oxidase"/>
    <property type="match status" value="1"/>
</dbReference>
<dbReference type="InterPro" id="IPR050464">
    <property type="entry name" value="Zeta_carotene_desat/Oxidored"/>
</dbReference>
<dbReference type="OrthoDB" id="20837at2"/>
<dbReference type="RefSeq" id="WP_057861467.1">
    <property type="nucleotide sequence ID" value="NZ_LLYB01000103.1"/>
</dbReference>
<sequence>MRVAVVGTGISGNAAAWILSKHYPVTVYDRELWPGGHSHTVSIDYDGDRLAVDIGFIVYNELNYPDLTALFAHLGVETVESCMSFAVTADTGRFEWKGGGNNWFETACGLFAQPINLLSPSYLWMLRDILTFNQQSVEDYAAGKLAGLTLREYFRTRHFAPRLLTDYLAPMGAAIWSAPSSEILDFPAENFVAFFANHRLLQYDRPVWRTVKGGSQRYVDKLTASFRDRIKLGCAVTAIERTAHGVVVHDSHGKTSAYDHVVIASHSDQALAMLSDADDRERSILGAIGYSPNTIYLHRDTSLMPKRRRAWAAWNFLRWPRQGGVDPSVDNDVSVTYWMNELQGIDPDKPLFVSLNPPIAPDPTLTFRKYRCEHPQYNAAAFAAQKRLPEIQGKRHTWFCGAWTGYGFHEDGLRSGLAVAEALGATTPWREAPRALAEAAE</sequence>
<dbReference type="AlphaFoldDB" id="A0A0R3MM97"/>
<reference evidence="2 3" key="1">
    <citation type="submission" date="2014-03" db="EMBL/GenBank/DDBJ databases">
        <title>Bradyrhizobium valentinum sp. nov., isolated from effective nodules of Lupinus mariae-josephae, a lupine endemic of basic-lime soils in Eastern Spain.</title>
        <authorList>
            <person name="Duran D."/>
            <person name="Rey L."/>
            <person name="Navarro A."/>
            <person name="Busquets A."/>
            <person name="Imperial J."/>
            <person name="Ruiz-Argueso T."/>
        </authorList>
    </citation>
    <scope>NUCLEOTIDE SEQUENCE [LARGE SCALE GENOMIC DNA]</scope>
    <source>
        <strain evidence="2 3">CCBAU 23086</strain>
    </source>
</reference>
<evidence type="ECO:0000259" key="1">
    <source>
        <dbReference type="Pfam" id="PF01593"/>
    </source>
</evidence>
<dbReference type="InterPro" id="IPR002937">
    <property type="entry name" value="Amino_oxidase"/>
</dbReference>
<dbReference type="Gene3D" id="3.30.70.1990">
    <property type="match status" value="1"/>
</dbReference>
<dbReference type="SUPFAM" id="SSF51905">
    <property type="entry name" value="FAD/NAD(P)-binding domain"/>
    <property type="match status" value="1"/>
</dbReference>
<dbReference type="Proteomes" id="UP000051660">
    <property type="component" value="Unassembled WGS sequence"/>
</dbReference>
<gene>
    <name evidence="2" type="ORF">CQ14_24495</name>
</gene>
<evidence type="ECO:0000313" key="3">
    <source>
        <dbReference type="Proteomes" id="UP000051660"/>
    </source>
</evidence>
<organism evidence="2 3">
    <name type="scientific">Bradyrhizobium lablabi</name>
    <dbReference type="NCBI Taxonomy" id="722472"/>
    <lineage>
        <taxon>Bacteria</taxon>
        <taxon>Pseudomonadati</taxon>
        <taxon>Pseudomonadota</taxon>
        <taxon>Alphaproteobacteria</taxon>
        <taxon>Hyphomicrobiales</taxon>
        <taxon>Nitrobacteraceae</taxon>
        <taxon>Bradyrhizobium</taxon>
    </lineage>
</organism>
<feature type="domain" description="Amine oxidase" evidence="1">
    <location>
        <begin position="11"/>
        <end position="307"/>
    </location>
</feature>
<comment type="caution">
    <text evidence="2">The sequence shown here is derived from an EMBL/GenBank/DDBJ whole genome shotgun (WGS) entry which is preliminary data.</text>
</comment>
<proteinExistence type="predicted"/>